<dbReference type="Proteomes" id="UP000230423">
    <property type="component" value="Unassembled WGS sequence"/>
</dbReference>
<name>A0A2G9ULM0_TELCI</name>
<dbReference type="OrthoDB" id="5875724at2759"/>
<keyword evidence="3" id="KW-1185">Reference proteome</keyword>
<dbReference type="InterPro" id="IPR000477">
    <property type="entry name" value="RT_dom"/>
</dbReference>
<evidence type="ECO:0000313" key="3">
    <source>
        <dbReference type="Proteomes" id="UP000230423"/>
    </source>
</evidence>
<dbReference type="Pfam" id="PF00078">
    <property type="entry name" value="RVT_1"/>
    <property type="match status" value="1"/>
</dbReference>
<gene>
    <name evidence="2" type="ORF">TELCIR_06956</name>
</gene>
<accession>A0A2G9ULM0</accession>
<organism evidence="2 3">
    <name type="scientific">Teladorsagia circumcincta</name>
    <name type="common">Brown stomach worm</name>
    <name type="synonym">Ostertagia circumcincta</name>
    <dbReference type="NCBI Taxonomy" id="45464"/>
    <lineage>
        <taxon>Eukaryota</taxon>
        <taxon>Metazoa</taxon>
        <taxon>Ecdysozoa</taxon>
        <taxon>Nematoda</taxon>
        <taxon>Chromadorea</taxon>
        <taxon>Rhabditida</taxon>
        <taxon>Rhabditina</taxon>
        <taxon>Rhabditomorpha</taxon>
        <taxon>Strongyloidea</taxon>
        <taxon>Trichostrongylidae</taxon>
        <taxon>Teladorsagia</taxon>
    </lineage>
</organism>
<dbReference type="PANTHER" id="PTHR33332">
    <property type="entry name" value="REVERSE TRANSCRIPTASE DOMAIN-CONTAINING PROTEIN"/>
    <property type="match status" value="1"/>
</dbReference>
<protein>
    <recommendedName>
        <fullName evidence="1">Reverse transcriptase domain-containing protein</fullName>
    </recommendedName>
</protein>
<evidence type="ECO:0000259" key="1">
    <source>
        <dbReference type="Pfam" id="PF00078"/>
    </source>
</evidence>
<dbReference type="InterPro" id="IPR043502">
    <property type="entry name" value="DNA/RNA_pol_sf"/>
</dbReference>
<proteinExistence type="predicted"/>
<dbReference type="AlphaFoldDB" id="A0A2G9ULM0"/>
<sequence length="157" mass="18058">MPDRGRLSLVTPIPIRMPHSSPSNYRPKRIVMHLDEYNTISDDQHGFQKGKSTVTAMLQSLNDWTSYIDSGMGLDVVYLDFEKAFDKVSHHKLISKLIMVGIHPRIIAWIEAFLANRTFAVRVKTVFSEPKPVYRLTPVEYAHDKILQRPHAEAFLI</sequence>
<dbReference type="EMBL" id="KZ346037">
    <property type="protein sequence ID" value="PIO71154.1"/>
    <property type="molecule type" value="Genomic_DNA"/>
</dbReference>
<reference evidence="2 3" key="1">
    <citation type="submission" date="2015-09" db="EMBL/GenBank/DDBJ databases">
        <title>Draft genome of the parasitic nematode Teladorsagia circumcincta isolate WARC Sus (inbred).</title>
        <authorList>
            <person name="Mitreva M."/>
        </authorList>
    </citation>
    <scope>NUCLEOTIDE SEQUENCE [LARGE SCALE GENOMIC DNA]</scope>
    <source>
        <strain evidence="2 3">S</strain>
    </source>
</reference>
<feature type="domain" description="Reverse transcriptase" evidence="1">
    <location>
        <begin position="29"/>
        <end position="137"/>
    </location>
</feature>
<dbReference type="SUPFAM" id="SSF56672">
    <property type="entry name" value="DNA/RNA polymerases"/>
    <property type="match status" value="1"/>
</dbReference>
<evidence type="ECO:0000313" key="2">
    <source>
        <dbReference type="EMBL" id="PIO71154.1"/>
    </source>
</evidence>